<dbReference type="InterPro" id="IPR001452">
    <property type="entry name" value="SH3_domain"/>
</dbReference>
<keyword evidence="1" id="KW-0728">SH3 domain</keyword>
<protein>
    <recommendedName>
        <fullName evidence="2">SH3 domain-containing protein</fullName>
    </recommendedName>
</protein>
<dbReference type="SUPFAM" id="SSF50044">
    <property type="entry name" value="SH3-domain"/>
    <property type="match status" value="1"/>
</dbReference>
<name>A0A6G8FHY6_9MICO</name>
<keyword evidence="4" id="KW-1185">Reference proteome</keyword>
<dbReference type="InterPro" id="IPR014593">
    <property type="entry name" value="UCP034961_SH3_2"/>
</dbReference>
<organism evidence="3 4">
    <name type="scientific">Leucobacter insecticola</name>
    <dbReference type="NCBI Taxonomy" id="2714934"/>
    <lineage>
        <taxon>Bacteria</taxon>
        <taxon>Bacillati</taxon>
        <taxon>Actinomycetota</taxon>
        <taxon>Actinomycetes</taxon>
        <taxon>Micrococcales</taxon>
        <taxon>Microbacteriaceae</taxon>
        <taxon>Leucobacter</taxon>
    </lineage>
</organism>
<dbReference type="PROSITE" id="PS50002">
    <property type="entry name" value="SH3"/>
    <property type="match status" value="1"/>
</dbReference>
<gene>
    <name evidence="3" type="ORF">G7067_03235</name>
</gene>
<reference evidence="3 4" key="1">
    <citation type="submission" date="2020-03" db="EMBL/GenBank/DDBJ databases">
        <title>Leucobacter sp. nov., isolated from beetles.</title>
        <authorList>
            <person name="Hyun D.-W."/>
            <person name="Bae J.-W."/>
        </authorList>
    </citation>
    <scope>NUCLEOTIDE SEQUENCE [LARGE SCALE GENOMIC DNA]</scope>
    <source>
        <strain evidence="3 4">HDW9B</strain>
    </source>
</reference>
<dbReference type="Gene3D" id="2.30.30.40">
    <property type="entry name" value="SH3 Domains"/>
    <property type="match status" value="1"/>
</dbReference>
<evidence type="ECO:0000313" key="3">
    <source>
        <dbReference type="EMBL" id="QIM15652.1"/>
    </source>
</evidence>
<dbReference type="KEGG" id="lins:G7067_03235"/>
<evidence type="ECO:0000256" key="1">
    <source>
        <dbReference type="ARBA" id="ARBA00022443"/>
    </source>
</evidence>
<dbReference type="InterPro" id="IPR036028">
    <property type="entry name" value="SH3-like_dom_sf"/>
</dbReference>
<accession>A0A6G8FHY6</accession>
<dbReference type="AlphaFoldDB" id="A0A6G8FHY6"/>
<sequence>MRYIVTADHEIPTRAPLKIAPGEEVSIGDRDTEWPAFVFVTAPTGTGWVPARHINERGSTGTVLVAYDTTELPVSAGEMVEALSNDPESGWAWCRNQSGREGWVPHRVLRAM</sequence>
<dbReference type="PIRSF" id="PIRSF034961">
    <property type="entry name" value="UCP034961_SH3_2"/>
    <property type="match status" value="1"/>
</dbReference>
<dbReference type="RefSeq" id="WP_166321939.1">
    <property type="nucleotide sequence ID" value="NZ_CP049934.1"/>
</dbReference>
<proteinExistence type="predicted"/>
<dbReference type="Pfam" id="PF07653">
    <property type="entry name" value="SH3_2"/>
    <property type="match status" value="1"/>
</dbReference>
<feature type="domain" description="SH3" evidence="2">
    <location>
        <begin position="56"/>
        <end position="112"/>
    </location>
</feature>
<evidence type="ECO:0000313" key="4">
    <source>
        <dbReference type="Proteomes" id="UP000501387"/>
    </source>
</evidence>
<dbReference type="EMBL" id="CP049934">
    <property type="protein sequence ID" value="QIM15652.1"/>
    <property type="molecule type" value="Genomic_DNA"/>
</dbReference>
<dbReference type="Proteomes" id="UP000501387">
    <property type="component" value="Chromosome"/>
</dbReference>
<evidence type="ECO:0000259" key="2">
    <source>
        <dbReference type="PROSITE" id="PS50002"/>
    </source>
</evidence>